<sequence length="524" mass="57517">MDSEATENVVHDSDGAELELDTESNVVLDQERTDPPSATPTGSEEEEEEEDMQRDEIFLQDNNNAAQRNQNSCSSGSTPTLGTDSDDSVSSRAKRLVEEIEARCKRPKLSEEERKQRRRETSREHSKRSVFLGQQWERWVQLVTALNVKSDEMLAGILLNLYYARPHRRIKNYYPKTPAPRKPAQSSGPRAPAPSSGARTHAPSSSARTPAPSSRARTPAPSSGQRTPALFTPYTALDLSTCAHAPTTGTPAPSTAGRVIGAWAPEPRSRASNISSSEPVGPKKKETTHQRSLAFHVPVNSQLYRKIQAADPRRTPSFHEVQVKFEPEEYATDSNQQFQVVQVRSNFEPAESAADTNTPHFDVVQVKTEPEESATESTSSSDVVQVKLEPEESATESTSSFDIVPVKTEPEESATESTSNFDVVQVKLEPEESATESTSSFDVVQVKLEPEESATENAPNVHVAQVNSEPAQVMEGEASTKHNLTMTCDTNNTFSHETASNGVDVHIQCEPEESVADTFEIEIA</sequence>
<feature type="compositionally biased region" description="Low complexity" evidence="1">
    <location>
        <begin position="183"/>
        <end position="223"/>
    </location>
</feature>
<keyword evidence="3" id="KW-1185">Reference proteome</keyword>
<dbReference type="EMBL" id="JBAMIC010000014">
    <property type="protein sequence ID" value="KAK7095989.1"/>
    <property type="molecule type" value="Genomic_DNA"/>
</dbReference>
<feature type="region of interest" description="Disordered" evidence="1">
    <location>
        <begin position="108"/>
        <end position="129"/>
    </location>
</feature>
<feature type="region of interest" description="Disordered" evidence="1">
    <location>
        <begin position="366"/>
        <end position="402"/>
    </location>
</feature>
<organism evidence="2 3">
    <name type="scientific">Littorina saxatilis</name>
    <dbReference type="NCBI Taxonomy" id="31220"/>
    <lineage>
        <taxon>Eukaryota</taxon>
        <taxon>Metazoa</taxon>
        <taxon>Spiralia</taxon>
        <taxon>Lophotrochozoa</taxon>
        <taxon>Mollusca</taxon>
        <taxon>Gastropoda</taxon>
        <taxon>Caenogastropoda</taxon>
        <taxon>Littorinimorpha</taxon>
        <taxon>Littorinoidea</taxon>
        <taxon>Littorinidae</taxon>
        <taxon>Littorina</taxon>
    </lineage>
</organism>
<feature type="compositionally biased region" description="Acidic residues" evidence="1">
    <location>
        <begin position="43"/>
        <end position="53"/>
    </location>
</feature>
<name>A0AAN9G601_9CAEN</name>
<evidence type="ECO:0000313" key="3">
    <source>
        <dbReference type="Proteomes" id="UP001374579"/>
    </source>
</evidence>
<feature type="region of interest" description="Disordered" evidence="1">
    <location>
        <begin position="1"/>
        <end position="93"/>
    </location>
</feature>
<feature type="compositionally biased region" description="Polar residues" evidence="1">
    <location>
        <begin position="72"/>
        <end position="91"/>
    </location>
</feature>
<reference evidence="2 3" key="1">
    <citation type="submission" date="2024-02" db="EMBL/GenBank/DDBJ databases">
        <title>Chromosome-scale genome assembly of the rough periwinkle Littorina saxatilis.</title>
        <authorList>
            <person name="De Jode A."/>
            <person name="Faria R."/>
            <person name="Formenti G."/>
            <person name="Sims Y."/>
            <person name="Smith T.P."/>
            <person name="Tracey A."/>
            <person name="Wood J.M.D."/>
            <person name="Zagrodzka Z.B."/>
            <person name="Johannesson K."/>
            <person name="Butlin R.K."/>
            <person name="Leder E.H."/>
        </authorList>
    </citation>
    <scope>NUCLEOTIDE SEQUENCE [LARGE SCALE GENOMIC DNA]</scope>
    <source>
        <strain evidence="2">Snail1</strain>
        <tissue evidence="2">Muscle</tissue>
    </source>
</reference>
<protein>
    <submittedName>
        <fullName evidence="2">Uncharacterized protein</fullName>
    </submittedName>
</protein>
<evidence type="ECO:0000256" key="1">
    <source>
        <dbReference type="SAM" id="MobiDB-lite"/>
    </source>
</evidence>
<feature type="region of interest" description="Disordered" evidence="1">
    <location>
        <begin position="265"/>
        <end position="290"/>
    </location>
</feature>
<accession>A0AAN9G601</accession>
<dbReference type="Proteomes" id="UP001374579">
    <property type="component" value="Unassembled WGS sequence"/>
</dbReference>
<evidence type="ECO:0000313" key="2">
    <source>
        <dbReference type="EMBL" id="KAK7095989.1"/>
    </source>
</evidence>
<gene>
    <name evidence="2" type="ORF">V1264_005337</name>
</gene>
<comment type="caution">
    <text evidence="2">The sequence shown here is derived from an EMBL/GenBank/DDBJ whole genome shotgun (WGS) entry which is preliminary data.</text>
</comment>
<proteinExistence type="predicted"/>
<dbReference type="AlphaFoldDB" id="A0AAN9G601"/>
<feature type="compositionally biased region" description="Basic and acidic residues" evidence="1">
    <location>
        <begin position="108"/>
        <end position="124"/>
    </location>
</feature>
<feature type="region of interest" description="Disordered" evidence="1">
    <location>
        <begin position="173"/>
        <end position="229"/>
    </location>
</feature>
<feature type="compositionally biased region" description="Low complexity" evidence="1">
    <location>
        <begin position="62"/>
        <end position="71"/>
    </location>
</feature>